<evidence type="ECO:0000313" key="3">
    <source>
        <dbReference type="Proteomes" id="UP000541185"/>
    </source>
</evidence>
<dbReference type="AlphaFoldDB" id="A0A848HA10"/>
<dbReference type="EMBL" id="JABBFX010000002">
    <property type="protein sequence ID" value="NML46852.1"/>
    <property type="molecule type" value="Genomic_DNA"/>
</dbReference>
<name>A0A848HA10_9BURK</name>
<dbReference type="Proteomes" id="UP000541185">
    <property type="component" value="Unassembled WGS sequence"/>
</dbReference>
<comment type="caution">
    <text evidence="2">The sequence shown here is derived from an EMBL/GenBank/DDBJ whole genome shotgun (WGS) entry which is preliminary data.</text>
</comment>
<accession>A0A848HA10</accession>
<dbReference type="Gene3D" id="2.40.50.230">
    <property type="entry name" value="Gp5 N-terminal domain"/>
    <property type="match status" value="1"/>
</dbReference>
<evidence type="ECO:0000259" key="1">
    <source>
        <dbReference type="Pfam" id="PF04717"/>
    </source>
</evidence>
<proteinExistence type="predicted"/>
<feature type="domain" description="Gp5/Type VI secretion system Vgr protein OB-fold" evidence="1">
    <location>
        <begin position="15"/>
        <end position="92"/>
    </location>
</feature>
<gene>
    <name evidence="2" type="ORF">HHL11_24115</name>
</gene>
<dbReference type="InterPro" id="IPR006531">
    <property type="entry name" value="Gp5/Vgr_OB"/>
</dbReference>
<protein>
    <submittedName>
        <fullName evidence="2">Baseplate assembly protein</fullName>
    </submittedName>
</protein>
<evidence type="ECO:0000313" key="2">
    <source>
        <dbReference type="EMBL" id="NML46852.1"/>
    </source>
</evidence>
<dbReference type="Pfam" id="PF04717">
    <property type="entry name" value="Phage_base_V"/>
    <property type="match status" value="1"/>
</dbReference>
<reference evidence="2 3" key="1">
    <citation type="submission" date="2020-04" db="EMBL/GenBank/DDBJ databases">
        <title>Ramlibacter sp. G-1-2-2 isolated from soil.</title>
        <authorList>
            <person name="Dahal R.H."/>
        </authorList>
    </citation>
    <scope>NUCLEOTIDE SEQUENCE [LARGE SCALE GENOMIC DNA]</scope>
    <source>
        <strain evidence="2 3">G-1-2-2</strain>
    </source>
</reference>
<dbReference type="SUPFAM" id="SSF69255">
    <property type="entry name" value="gp5 N-terminal domain-like"/>
    <property type="match status" value="1"/>
</dbReference>
<dbReference type="RefSeq" id="WP_169421095.1">
    <property type="nucleotide sequence ID" value="NZ_JABBFX010000002.1"/>
</dbReference>
<keyword evidence="3" id="KW-1185">Reference proteome</keyword>
<organism evidence="2 3">
    <name type="scientific">Ramlibacter agri</name>
    <dbReference type="NCBI Taxonomy" id="2728837"/>
    <lineage>
        <taxon>Bacteria</taxon>
        <taxon>Pseudomonadati</taxon>
        <taxon>Pseudomonadota</taxon>
        <taxon>Betaproteobacteria</taxon>
        <taxon>Burkholderiales</taxon>
        <taxon>Comamonadaceae</taxon>
        <taxon>Ramlibacter</taxon>
    </lineage>
</organism>
<sequence>MSDSSSQDDKYYGIYQATVTLNVDPMLRGRLQVMVPDVHSFIPTTWAEPSVPLAGPSGPPMGVYMVPPPGAGVWIMFEHGDSNKPVWMGCRWGLPSDIPPLALLGNPADPNICFQSLLQHTLMISDMPPSPVTGGIILKSTTGAMIVVNDSGIYISNGKGAMITMIGPSIDFNVGALTIT</sequence>
<dbReference type="InterPro" id="IPR037026">
    <property type="entry name" value="Vgr_OB-fold_dom_sf"/>
</dbReference>